<dbReference type="EMBL" id="CP011564">
    <property type="protein sequence ID" value="ALG82797.1"/>
    <property type="molecule type" value="Genomic_DNA"/>
</dbReference>
<dbReference type="HAMAP" id="MF_00361">
    <property type="entry name" value="NAD_kinase"/>
    <property type="match status" value="1"/>
</dbReference>
<proteinExistence type="inferred from homology"/>
<keyword evidence="7 8" id="KW-0520">NAD</keyword>
<dbReference type="InterPro" id="IPR016064">
    <property type="entry name" value="NAD/diacylglycerol_kinase_sf"/>
</dbReference>
<reference evidence="9 10" key="2">
    <citation type="journal article" date="2016" name="Stand. Genomic Sci.">
        <title>Complete genome sequence of 'Halanaeroarchaeum sulfurireducens' M27-SA2, a sulfur-reducing and acetate-oxidizing haloarchaeon from the deep-sea hypersaline anoxic lake Medee.</title>
        <authorList>
            <person name="Messina E."/>
            <person name="Sorokin D.Y."/>
            <person name="Kublanov I.V."/>
            <person name="Toshchakov S."/>
            <person name="Lopatina A."/>
            <person name="Arcadi E."/>
            <person name="Smedile F."/>
            <person name="La Spada G."/>
            <person name="La Cono V."/>
            <person name="Yakimov M.M."/>
        </authorList>
    </citation>
    <scope>NUCLEOTIDE SEQUENCE [LARGE SCALE GENOMIC DNA]</scope>
    <source>
        <strain evidence="9 10">M27-SA2</strain>
    </source>
</reference>
<name>A0A0N9N7G5_9EURY</name>
<dbReference type="STRING" id="1604004.HLASA_1919"/>
<dbReference type="Proteomes" id="UP000060390">
    <property type="component" value="Chromosome"/>
</dbReference>
<feature type="binding site" evidence="8">
    <location>
        <position position="171"/>
    </location>
    <ligand>
        <name>NAD(+)</name>
        <dbReference type="ChEBI" id="CHEBI:57540"/>
    </ligand>
</feature>
<dbReference type="InterPro" id="IPR002504">
    <property type="entry name" value="NADK"/>
</dbReference>
<dbReference type="GO" id="GO:0005524">
    <property type="term" value="F:ATP binding"/>
    <property type="evidence" value="ECO:0007669"/>
    <property type="project" value="UniProtKB-KW"/>
</dbReference>
<evidence type="ECO:0000256" key="3">
    <source>
        <dbReference type="ARBA" id="ARBA00022741"/>
    </source>
</evidence>
<evidence type="ECO:0000256" key="7">
    <source>
        <dbReference type="ARBA" id="ARBA00023027"/>
    </source>
</evidence>
<comment type="cofactor">
    <cofactor evidence="8">
        <name>a divalent metal cation</name>
        <dbReference type="ChEBI" id="CHEBI:60240"/>
    </cofactor>
</comment>
<keyword evidence="6 8" id="KW-0521">NADP</keyword>
<dbReference type="PANTHER" id="PTHR20275">
    <property type="entry name" value="NAD KINASE"/>
    <property type="match status" value="1"/>
</dbReference>
<feature type="active site" description="Proton acceptor" evidence="8">
    <location>
        <position position="64"/>
    </location>
</feature>
<evidence type="ECO:0000256" key="6">
    <source>
        <dbReference type="ARBA" id="ARBA00022857"/>
    </source>
</evidence>
<dbReference type="GeneID" id="26011252"/>
<dbReference type="Gene3D" id="3.40.50.10330">
    <property type="entry name" value="Probable inorganic polyphosphate/atp-NAD kinase, domain 1"/>
    <property type="match status" value="1"/>
</dbReference>
<dbReference type="GO" id="GO:0005737">
    <property type="term" value="C:cytoplasm"/>
    <property type="evidence" value="ECO:0007669"/>
    <property type="project" value="UniProtKB-SubCell"/>
</dbReference>
<feature type="binding site" evidence="8">
    <location>
        <position position="206"/>
    </location>
    <ligand>
        <name>NAD(+)</name>
        <dbReference type="ChEBI" id="CHEBI:57540"/>
    </ligand>
</feature>
<dbReference type="AlphaFoldDB" id="A0A0N9N7G5"/>
<dbReference type="SUPFAM" id="SSF111331">
    <property type="entry name" value="NAD kinase/diacylglycerol kinase-like"/>
    <property type="match status" value="1"/>
</dbReference>
<comment type="subcellular location">
    <subcellularLocation>
        <location evidence="8">Cytoplasm</location>
    </subcellularLocation>
</comment>
<evidence type="ECO:0000256" key="5">
    <source>
        <dbReference type="ARBA" id="ARBA00022840"/>
    </source>
</evidence>
<keyword evidence="4 8" id="KW-0418">Kinase</keyword>
<dbReference type="GO" id="GO:0046872">
    <property type="term" value="F:metal ion binding"/>
    <property type="evidence" value="ECO:0007669"/>
    <property type="project" value="UniProtKB-UniRule"/>
</dbReference>
<organism evidence="9 10">
    <name type="scientific">Halanaeroarchaeum sulfurireducens</name>
    <dbReference type="NCBI Taxonomy" id="1604004"/>
    <lineage>
        <taxon>Archaea</taxon>
        <taxon>Methanobacteriati</taxon>
        <taxon>Methanobacteriota</taxon>
        <taxon>Stenosarchaea group</taxon>
        <taxon>Halobacteria</taxon>
        <taxon>Halobacteriales</taxon>
        <taxon>Halobacteriaceae</taxon>
        <taxon>Halanaeroarchaeum</taxon>
    </lineage>
</organism>
<keyword evidence="2 8" id="KW-0808">Transferase</keyword>
<sequence>MRVGIVAQRGNARAAYLAADLRDMLVSEGEGVWIDAATAETIDTPGHDVEELSSCDLVVSIGGDGTFLFAARGAGSTPVLGVNLGEVGFLNAVSPDDALQAVRREVERYRESGSVRYREVPRVTATVESEDLTLTPAINEVTIQGEQRGHGQGITYEVRVDGSLYTSADADGVLVATPTGSTAYNLSEGGPLIHPHIDGLVVTDMVGTGSMPPIVVPSDKEIHARIEQGNAVISTDGSNHRYLETPTSVTLSADPEPARVAGPVSDFFQALNKLE</sequence>
<evidence type="ECO:0000313" key="10">
    <source>
        <dbReference type="Proteomes" id="UP000060390"/>
    </source>
</evidence>
<comment type="similarity">
    <text evidence="8">Belongs to the NAD kinase family.</text>
</comment>
<keyword evidence="3 8" id="KW-0547">Nucleotide-binding</keyword>
<dbReference type="InterPro" id="IPR017438">
    <property type="entry name" value="ATP-NAD_kinase_N"/>
</dbReference>
<dbReference type="Pfam" id="PF01513">
    <property type="entry name" value="NAD_kinase"/>
    <property type="match status" value="1"/>
</dbReference>
<dbReference type="InterPro" id="IPR017437">
    <property type="entry name" value="ATP-NAD_kinase_PpnK-typ_C"/>
</dbReference>
<feature type="binding site" evidence="8">
    <location>
        <begin position="64"/>
        <end position="65"/>
    </location>
    <ligand>
        <name>NAD(+)</name>
        <dbReference type="ChEBI" id="CHEBI:57540"/>
    </ligand>
</feature>
<dbReference type="KEGG" id="hsf:HLASA_1919"/>
<dbReference type="PATRIC" id="fig|1604004.5.peg.2024"/>
<reference evidence="10" key="1">
    <citation type="submission" date="2015-05" db="EMBL/GenBank/DDBJ databases">
        <title>Complete genome sequence of Halanaeroarchaeum sulfurireducens type strain M27-SA2, a sulfate-reducer haloarchaeon from marine anoxic lake Medee.</title>
        <authorList>
            <person name="Messina E."/>
            <person name="Kublanov I.V."/>
            <person name="Toshchakov S."/>
            <person name="Arcadi E."/>
            <person name="La Spada G."/>
            <person name="La Cono V."/>
            <person name="Yakimov M.M."/>
        </authorList>
    </citation>
    <scope>NUCLEOTIDE SEQUENCE [LARGE SCALE GENOMIC DNA]</scope>
    <source>
        <strain evidence="10">M27-SA2</strain>
    </source>
</reference>
<evidence type="ECO:0000313" key="9">
    <source>
        <dbReference type="EMBL" id="ALG82797.1"/>
    </source>
</evidence>
<comment type="caution">
    <text evidence="8">Lacks conserved residue(s) required for the propagation of feature annotation.</text>
</comment>
<evidence type="ECO:0000256" key="8">
    <source>
        <dbReference type="HAMAP-Rule" id="MF_00361"/>
    </source>
</evidence>
<dbReference type="RefSeq" id="WP_054519851.1">
    <property type="nucleotide sequence ID" value="NZ_CP011564.1"/>
</dbReference>
<keyword evidence="5 8" id="KW-0067">ATP-binding</keyword>
<accession>A0A0N9N7G5</accession>
<evidence type="ECO:0000256" key="2">
    <source>
        <dbReference type="ARBA" id="ARBA00022679"/>
    </source>
</evidence>
<gene>
    <name evidence="9" type="primary">ppnK</name>
    <name evidence="8" type="synonym">nadK</name>
    <name evidence="9" type="ORF">HLASA_1919</name>
</gene>
<dbReference type="Gene3D" id="2.60.200.30">
    <property type="entry name" value="Probable inorganic polyphosphate/atp-NAD kinase, domain 2"/>
    <property type="match status" value="1"/>
</dbReference>
<dbReference type="GO" id="GO:0006741">
    <property type="term" value="P:NADP+ biosynthetic process"/>
    <property type="evidence" value="ECO:0007669"/>
    <property type="project" value="UniProtKB-UniRule"/>
</dbReference>
<evidence type="ECO:0000256" key="1">
    <source>
        <dbReference type="ARBA" id="ARBA00022490"/>
    </source>
</evidence>
<dbReference type="EC" id="2.7.1.23" evidence="8"/>
<feature type="binding site" evidence="8">
    <location>
        <begin position="139"/>
        <end position="140"/>
    </location>
    <ligand>
        <name>NAD(+)</name>
        <dbReference type="ChEBI" id="CHEBI:57540"/>
    </ligand>
</feature>
<evidence type="ECO:0000256" key="4">
    <source>
        <dbReference type="ARBA" id="ARBA00022777"/>
    </source>
</evidence>
<keyword evidence="1 8" id="KW-0963">Cytoplasm</keyword>
<comment type="function">
    <text evidence="8">Involved in the regulation of the intracellular balance of NAD and NADP, and is a key enzyme in the biosynthesis of NADP. Catalyzes specifically the phosphorylation on 2'-hydroxyl of the adenosine moiety of NAD to yield NADP.</text>
</comment>
<dbReference type="PANTHER" id="PTHR20275:SF43">
    <property type="entry name" value="BIFUNCTIONAL NADP PHOSPHATASE_NAD KINASE"/>
    <property type="match status" value="1"/>
</dbReference>
<feature type="binding site" evidence="8">
    <location>
        <begin position="182"/>
        <end position="187"/>
    </location>
    <ligand>
        <name>NAD(+)</name>
        <dbReference type="ChEBI" id="CHEBI:57540"/>
    </ligand>
</feature>
<comment type="catalytic activity">
    <reaction evidence="8">
        <text>NAD(+) + ATP = ADP + NADP(+) + H(+)</text>
        <dbReference type="Rhea" id="RHEA:18629"/>
        <dbReference type="ChEBI" id="CHEBI:15378"/>
        <dbReference type="ChEBI" id="CHEBI:30616"/>
        <dbReference type="ChEBI" id="CHEBI:57540"/>
        <dbReference type="ChEBI" id="CHEBI:58349"/>
        <dbReference type="ChEBI" id="CHEBI:456216"/>
        <dbReference type="EC" id="2.7.1.23"/>
    </reaction>
</comment>
<dbReference type="GO" id="GO:0003951">
    <property type="term" value="F:NAD+ kinase activity"/>
    <property type="evidence" value="ECO:0007669"/>
    <property type="project" value="UniProtKB-UniRule"/>
</dbReference>
<dbReference type="GO" id="GO:0019674">
    <property type="term" value="P:NAD+ metabolic process"/>
    <property type="evidence" value="ECO:0007669"/>
    <property type="project" value="InterPro"/>
</dbReference>
<dbReference type="Pfam" id="PF20143">
    <property type="entry name" value="NAD_kinase_C"/>
    <property type="match status" value="1"/>
</dbReference>
<protein>
    <recommendedName>
        <fullName evidence="8">NAD kinase</fullName>
        <ecNumber evidence="8">2.7.1.23</ecNumber>
    </recommendedName>
    <alternativeName>
        <fullName evidence="8">ATP-dependent NAD kinase</fullName>
    </alternativeName>
</protein>